<reference evidence="6" key="1">
    <citation type="submission" date="2018-04" db="EMBL/GenBank/DDBJ databases">
        <title>Draft genome sequence of the Candidatus Spirobacillus cienkowskii, a pathogen of freshwater Daphnia species, reconstructed from hemolymph metagenomic reads.</title>
        <authorList>
            <person name="Bresciani L."/>
            <person name="Lemos L.N."/>
            <person name="Wale N."/>
            <person name="Lin J.Y."/>
            <person name="Fernandes G.R."/>
            <person name="Duffy M.A."/>
            <person name="Rodrigues J.M."/>
        </authorList>
    </citation>
    <scope>NUCLEOTIDE SEQUENCE [LARGE SCALE GENOMIC DNA]</scope>
    <source>
        <strain evidence="6">Binning01</strain>
    </source>
</reference>
<dbReference type="Proteomes" id="UP000253934">
    <property type="component" value="Unassembled WGS sequence"/>
</dbReference>
<evidence type="ECO:0000256" key="2">
    <source>
        <dbReference type="PROSITE-ProRule" id="PRU00325"/>
    </source>
</evidence>
<proteinExistence type="predicted"/>
<dbReference type="Pfam" id="PF00176">
    <property type="entry name" value="SNF2-rel_dom"/>
    <property type="match status" value="1"/>
</dbReference>
<evidence type="ECO:0000259" key="5">
    <source>
        <dbReference type="PROSITE" id="PS51194"/>
    </source>
</evidence>
<dbReference type="PROSITE" id="PS51192">
    <property type="entry name" value="HELICASE_ATP_BIND_1"/>
    <property type="match status" value="1"/>
</dbReference>
<dbReference type="InterPro" id="IPR038718">
    <property type="entry name" value="SNF2-like_sf"/>
</dbReference>
<dbReference type="InterPro" id="IPR027417">
    <property type="entry name" value="P-loop_NTPase"/>
</dbReference>
<feature type="domain" description="SWIM-type" evidence="3">
    <location>
        <begin position="53"/>
        <end position="94"/>
    </location>
</feature>
<evidence type="ECO:0000313" key="7">
    <source>
        <dbReference type="Proteomes" id="UP000253934"/>
    </source>
</evidence>
<name>A0A369KRW1_9BACT</name>
<dbReference type="SMART" id="SM00487">
    <property type="entry name" value="DEXDc"/>
    <property type="match status" value="1"/>
</dbReference>
<comment type="caution">
    <text evidence="6">The sequence shown here is derived from an EMBL/GenBank/DDBJ whole genome shotgun (WGS) entry which is preliminary data.</text>
</comment>
<organism evidence="6 7">
    <name type="scientific">Spirobacillus cienkowskii</name>
    <dbReference type="NCBI Taxonomy" id="495820"/>
    <lineage>
        <taxon>Bacteria</taxon>
        <taxon>Pseudomonadati</taxon>
        <taxon>Bdellovibrionota</taxon>
        <taxon>Oligoflexia</taxon>
        <taxon>Silvanigrellales</taxon>
        <taxon>Spirobacillus</taxon>
    </lineage>
</organism>
<dbReference type="CDD" id="cd18793">
    <property type="entry name" value="SF2_C_SNF"/>
    <property type="match status" value="1"/>
</dbReference>
<evidence type="ECO:0000313" key="6">
    <source>
        <dbReference type="EMBL" id="RDB35445.1"/>
    </source>
</evidence>
<accession>A0A369KRW1</accession>
<dbReference type="InterPro" id="IPR014001">
    <property type="entry name" value="Helicase_ATP-bd"/>
</dbReference>
<keyword evidence="2" id="KW-0862">Zinc</keyword>
<dbReference type="AlphaFoldDB" id="A0A369KRW1"/>
<keyword evidence="6" id="KW-0347">Helicase</keyword>
<gene>
    <name evidence="6" type="ORF">DCC88_10070</name>
</gene>
<dbReference type="PANTHER" id="PTHR10799">
    <property type="entry name" value="SNF2/RAD54 HELICASE FAMILY"/>
    <property type="match status" value="1"/>
</dbReference>
<dbReference type="Gene3D" id="3.40.50.300">
    <property type="entry name" value="P-loop containing nucleotide triphosphate hydrolases"/>
    <property type="match status" value="1"/>
</dbReference>
<dbReference type="Gene3D" id="3.40.50.10810">
    <property type="entry name" value="Tandem AAA-ATPase domain"/>
    <property type="match status" value="1"/>
</dbReference>
<sequence length="959" mass="110176">MTSHSFIDFVSTQFQASNWQNGISIYRSGGIHNFQAYGELISCKVKAGIGENYEVRIKIHSLGKFIQWMECTCQANRRRAEKCPHLAAFCIYLDQEKAPYLQKMNLGTGGSDLHLSPINFQKTTQQNTSNNKNSAFSPQEKWDIINDAKQIIESNNLENIFSSAIEIISIDLDKEEPWLNVTVKIDASKKLNYRFSIDDTCKILFNSKYLNKISPNALQLIDHKYTAKRYFNITLSGKSRFKIEKFIDIFKENNLFKKITISDLDHNHNGKVGIYFKKIGYIPFCDNLSFTQISRWQEYPKVGIVEGDTAANLLENNFSRLKETAEVITSNNLTKIKVYDKITVPEFTLNKSSDGDILIEAQFKSDSQTNAQYDKNLPQASGSLLQILKARAEGKQFLETEKGFIKITSEIDWLKNKIQDDGQIKLSTLEFIKFHEQFGANSKVKGKKAFIQKIRSGLISRENLQIPVLKETNLKLRPYQEDGLKWLWWLYNNQLGGLLADEMGLGKTHQAMGLISGISESEASSITLIVCPTSVIDHWLDKMHKYIPKINSICFHGSLRKNHLNKINNNKDHHYAFVTSYGILLRDINLIMQFKWNLVILDEAHLVKNQSTRTYKAACKINSNMRLCLTGTPLENDLMELKNLFDYIAPKYLGTDNDFKKRYLPNTEKIDPLADIELHRLIHPFKMRRNKIDVLRDLPDKVEDIRYCHLNPSQKKLYTEALNLKGKKLIDDLQNDKNPIPYIHIFSLISLLKQICNDPSLIDPQYGAVGSGKLHLFDELLSEAIESEQKVVVFSQYAKMVNKLSERLNLQGIKHVILTGQSVNRGNIVREFQENKDVKVFIGSLLAGGTGIDLTAASVVIHFDRWWNAAKENQATDRIHRIGQTRNVQVYKLITKGTLEERIDEIISRKKSIFERFVEQDEEVFKHLSRDDLLQLLKAPTDSLDLDIQEEDSFEVYDF</sequence>
<dbReference type="GO" id="GO:0005524">
    <property type="term" value="F:ATP binding"/>
    <property type="evidence" value="ECO:0007669"/>
    <property type="project" value="InterPro"/>
</dbReference>
<dbReference type="InterPro" id="IPR001650">
    <property type="entry name" value="Helicase_C-like"/>
</dbReference>
<dbReference type="SUPFAM" id="SSF52540">
    <property type="entry name" value="P-loop containing nucleoside triphosphate hydrolases"/>
    <property type="match status" value="2"/>
</dbReference>
<dbReference type="GO" id="GO:0004386">
    <property type="term" value="F:helicase activity"/>
    <property type="evidence" value="ECO:0007669"/>
    <property type="project" value="UniProtKB-KW"/>
</dbReference>
<keyword evidence="2" id="KW-0479">Metal-binding</keyword>
<protein>
    <submittedName>
        <fullName evidence="6">ATP-dependent helicase</fullName>
    </submittedName>
</protein>
<evidence type="ECO:0000259" key="4">
    <source>
        <dbReference type="PROSITE" id="PS51192"/>
    </source>
</evidence>
<dbReference type="EMBL" id="QOVW01000085">
    <property type="protein sequence ID" value="RDB35445.1"/>
    <property type="molecule type" value="Genomic_DNA"/>
</dbReference>
<dbReference type="InterPro" id="IPR049730">
    <property type="entry name" value="SNF2/RAD54-like_C"/>
</dbReference>
<feature type="domain" description="Helicase ATP-binding" evidence="4">
    <location>
        <begin position="488"/>
        <end position="651"/>
    </location>
</feature>
<keyword evidence="7" id="KW-1185">Reference proteome</keyword>
<dbReference type="InterPro" id="IPR007527">
    <property type="entry name" value="Znf_SWIM"/>
</dbReference>
<evidence type="ECO:0000259" key="3">
    <source>
        <dbReference type="PROSITE" id="PS50966"/>
    </source>
</evidence>
<dbReference type="SMART" id="SM00490">
    <property type="entry name" value="HELICc"/>
    <property type="match status" value="1"/>
</dbReference>
<dbReference type="PROSITE" id="PS51194">
    <property type="entry name" value="HELICASE_CTER"/>
    <property type="match status" value="1"/>
</dbReference>
<dbReference type="GO" id="GO:0008270">
    <property type="term" value="F:zinc ion binding"/>
    <property type="evidence" value="ECO:0007669"/>
    <property type="project" value="UniProtKB-KW"/>
</dbReference>
<evidence type="ECO:0000256" key="1">
    <source>
        <dbReference type="ARBA" id="ARBA00022801"/>
    </source>
</evidence>
<dbReference type="InterPro" id="IPR000330">
    <property type="entry name" value="SNF2_N"/>
</dbReference>
<keyword evidence="1" id="KW-0378">Hydrolase</keyword>
<dbReference type="PROSITE" id="PS50966">
    <property type="entry name" value="ZF_SWIM"/>
    <property type="match status" value="1"/>
</dbReference>
<keyword evidence="6" id="KW-0067">ATP-binding</keyword>
<dbReference type="Pfam" id="PF00271">
    <property type="entry name" value="Helicase_C"/>
    <property type="match status" value="1"/>
</dbReference>
<keyword evidence="2" id="KW-0863">Zinc-finger</keyword>
<feature type="domain" description="Helicase C-terminal" evidence="5">
    <location>
        <begin position="776"/>
        <end position="925"/>
    </location>
</feature>
<keyword evidence="6" id="KW-0547">Nucleotide-binding</keyword>
<dbReference type="GO" id="GO:0016787">
    <property type="term" value="F:hydrolase activity"/>
    <property type="evidence" value="ECO:0007669"/>
    <property type="project" value="UniProtKB-KW"/>
</dbReference>